<keyword evidence="1" id="KW-1133">Transmembrane helix</keyword>
<dbReference type="EMBL" id="BNCF01000003">
    <property type="protein sequence ID" value="GHE28473.1"/>
    <property type="molecule type" value="Genomic_DNA"/>
</dbReference>
<reference evidence="3" key="2">
    <citation type="submission" date="2020-09" db="EMBL/GenBank/DDBJ databases">
        <authorList>
            <person name="Sun Q."/>
            <person name="Kim S."/>
        </authorList>
    </citation>
    <scope>NUCLEOTIDE SEQUENCE</scope>
    <source>
        <strain evidence="3">KCTC 32020</strain>
    </source>
</reference>
<feature type="transmembrane region" description="Helical" evidence="1">
    <location>
        <begin position="150"/>
        <end position="173"/>
    </location>
</feature>
<feature type="transmembrane region" description="Helical" evidence="1">
    <location>
        <begin position="62"/>
        <end position="89"/>
    </location>
</feature>
<feature type="transmembrane region" description="Helical" evidence="1">
    <location>
        <begin position="296"/>
        <end position="319"/>
    </location>
</feature>
<feature type="transmembrane region" description="Helical" evidence="1">
    <location>
        <begin position="21"/>
        <end position="42"/>
    </location>
</feature>
<dbReference type="RefSeq" id="WP_146474025.1">
    <property type="nucleotide sequence ID" value="NZ_BNCF01000003.1"/>
</dbReference>
<dbReference type="OrthoDB" id="9807744at2"/>
<evidence type="ECO:0000259" key="2">
    <source>
        <dbReference type="Pfam" id="PF04235"/>
    </source>
</evidence>
<evidence type="ECO:0000256" key="1">
    <source>
        <dbReference type="SAM" id="Phobius"/>
    </source>
</evidence>
<feature type="transmembrane region" description="Helical" evidence="1">
    <location>
        <begin position="101"/>
        <end position="119"/>
    </location>
</feature>
<name>A0A918YXE9_9GAMM</name>
<feature type="transmembrane region" description="Helical" evidence="1">
    <location>
        <begin position="125"/>
        <end position="143"/>
    </location>
</feature>
<keyword evidence="1" id="KW-0472">Membrane</keyword>
<feature type="transmembrane region" description="Helical" evidence="1">
    <location>
        <begin position="224"/>
        <end position="247"/>
    </location>
</feature>
<dbReference type="PANTHER" id="PTHR30590">
    <property type="entry name" value="INNER MEMBRANE PROTEIN"/>
    <property type="match status" value="1"/>
</dbReference>
<dbReference type="Pfam" id="PF04235">
    <property type="entry name" value="DUF418"/>
    <property type="match status" value="1"/>
</dbReference>
<sequence length="417" mass="45233">MQKAITLGPLPAAERIVAMDVIRGFALLGIFLMNIEGMAGPLNASLTGLDPSLAGADRAVDALIYVLVQGKFYVLFSLLFGMGFAVMAARAEAAGRPFVRVYLRRTFALLAIGLAHMLLVWSGDILTVYALLALLLLAVFRAVPARQLPWLGLGLYVAPLCLVLGLGALGSLAQLEPGAAKEMQRALAQEAQAWQRTLDAQAAAYGHGTWLDATRQRAADMGQMFVYALTVFGWQVLGLFVLGSWFVRSGAIADPSAFPRLFARLRWVALPVGLLLVLAGFRLMPTMDPGRLDFGMGVATFAASTGALLMSLGYLAWIVRGLRHPRVAGALALLAPAGRMALTHYLLQSLIGTLVFYGYGLGAFGQLPRAWQPVFALAVFALQVLVSRWWLRRFRYGPMEWIWRGLTYGRLPALRAA</sequence>
<protein>
    <submittedName>
        <fullName evidence="3">Transporter</fullName>
    </submittedName>
</protein>
<feature type="transmembrane region" description="Helical" evidence="1">
    <location>
        <begin position="340"/>
        <end position="359"/>
    </location>
</feature>
<accession>A0A918YXE9</accession>
<dbReference type="PANTHER" id="PTHR30590:SF2">
    <property type="entry name" value="INNER MEMBRANE PROTEIN"/>
    <property type="match status" value="1"/>
</dbReference>
<keyword evidence="1" id="KW-0812">Transmembrane</keyword>
<organism evidence="3 4">
    <name type="scientific">Vulcaniibacterium thermophilum</name>
    <dbReference type="NCBI Taxonomy" id="1169913"/>
    <lineage>
        <taxon>Bacteria</taxon>
        <taxon>Pseudomonadati</taxon>
        <taxon>Pseudomonadota</taxon>
        <taxon>Gammaproteobacteria</taxon>
        <taxon>Lysobacterales</taxon>
        <taxon>Lysobacteraceae</taxon>
        <taxon>Vulcaniibacterium</taxon>
    </lineage>
</organism>
<reference evidence="3" key="1">
    <citation type="journal article" date="2014" name="Int. J. Syst. Evol. Microbiol.">
        <title>Complete genome sequence of Corynebacterium casei LMG S-19264T (=DSM 44701T), isolated from a smear-ripened cheese.</title>
        <authorList>
            <consortium name="US DOE Joint Genome Institute (JGI-PGF)"/>
            <person name="Walter F."/>
            <person name="Albersmeier A."/>
            <person name="Kalinowski J."/>
            <person name="Ruckert C."/>
        </authorList>
    </citation>
    <scope>NUCLEOTIDE SEQUENCE</scope>
    <source>
        <strain evidence="3">KCTC 32020</strain>
    </source>
</reference>
<keyword evidence="4" id="KW-1185">Reference proteome</keyword>
<feature type="domain" description="DUF418" evidence="2">
    <location>
        <begin position="247"/>
        <end position="409"/>
    </location>
</feature>
<dbReference type="InterPro" id="IPR007349">
    <property type="entry name" value="DUF418"/>
</dbReference>
<dbReference type="Proteomes" id="UP000636453">
    <property type="component" value="Unassembled WGS sequence"/>
</dbReference>
<evidence type="ECO:0000313" key="4">
    <source>
        <dbReference type="Proteomes" id="UP000636453"/>
    </source>
</evidence>
<comment type="caution">
    <text evidence="3">The sequence shown here is derived from an EMBL/GenBank/DDBJ whole genome shotgun (WGS) entry which is preliminary data.</text>
</comment>
<feature type="transmembrane region" description="Helical" evidence="1">
    <location>
        <begin position="267"/>
        <end position="284"/>
    </location>
</feature>
<gene>
    <name evidence="3" type="primary">yxaH</name>
    <name evidence="3" type="ORF">GCM10007167_07510</name>
</gene>
<proteinExistence type="predicted"/>
<evidence type="ECO:0000313" key="3">
    <source>
        <dbReference type="EMBL" id="GHE28473.1"/>
    </source>
</evidence>
<dbReference type="InterPro" id="IPR052529">
    <property type="entry name" value="Bact_Transport_Assoc"/>
</dbReference>
<dbReference type="AlphaFoldDB" id="A0A918YXE9"/>
<feature type="transmembrane region" description="Helical" evidence="1">
    <location>
        <begin position="371"/>
        <end position="391"/>
    </location>
</feature>